<dbReference type="GO" id="GO:0006364">
    <property type="term" value="P:rRNA processing"/>
    <property type="evidence" value="ECO:0007669"/>
    <property type="project" value="TreeGrafter"/>
</dbReference>
<dbReference type="InterPro" id="IPR012340">
    <property type="entry name" value="NA-bd_OB-fold"/>
</dbReference>
<dbReference type="InterPro" id="IPR019307">
    <property type="entry name" value="RNA-bd_AU-1/RNase_E/G"/>
</dbReference>
<sequence>METLIINYNSREKRFAYLKDNRVENIVFDRPEHRSLVGNIYFGTVTKVLPGMNAVFIDIGEEKNAYLHRDVLPSYLLSAEKQKSVTSFAHQGEKMLVQVDKDATGTKGARVTGIIEIQGPNLIYMPKGRYVAVSKKIAEEGQKAKLRRSGSRLKTEEEGIIFRTSSITSTEDEILAELMTLRENHQELLQKVATMKKPGIIFQKDTFIEMILDQVARMASGEVIVDDLALKKLAEEKNDQVKSIYYNGKENIFSVHKVEHEIDKALKRIVWLDNGAYLIFDETEALTIIDVNTGKFSGKTNYQDTVLKTNQLAAKEVVRQLRLRDIGGIVLIDFIDMTRSEDKQSIISLIETELTKDQKRTKMIGFTPLGILQLTRKKTKVTLSEALEVKCPVCDGTGRILSPETVGFRLERELLEHRNSEFEAVLVETTKEVKDELLGPNEAHRQALEELMHIKLYFSVQPSARHYYILKQFGNLSEISQKGFDS</sequence>
<dbReference type="GO" id="GO:0004540">
    <property type="term" value="F:RNA nuclease activity"/>
    <property type="evidence" value="ECO:0007669"/>
    <property type="project" value="InterPro"/>
</dbReference>
<dbReference type="InterPro" id="IPR004659">
    <property type="entry name" value="RNase_E/G"/>
</dbReference>
<dbReference type="Gene3D" id="2.40.50.140">
    <property type="entry name" value="Nucleic acid-binding proteins"/>
    <property type="match status" value="1"/>
</dbReference>
<evidence type="ECO:0000256" key="1">
    <source>
        <dbReference type="ARBA" id="ARBA00001946"/>
    </source>
</evidence>
<evidence type="ECO:0000256" key="3">
    <source>
        <dbReference type="ARBA" id="ARBA00022801"/>
    </source>
</evidence>
<keyword evidence="4" id="KW-0460">Magnesium</keyword>
<accession>A0A6H1P948</accession>
<dbReference type="GO" id="GO:0016787">
    <property type="term" value="F:hydrolase activity"/>
    <property type="evidence" value="ECO:0007669"/>
    <property type="project" value="UniProtKB-KW"/>
</dbReference>
<dbReference type="Proteomes" id="UP000501868">
    <property type="component" value="Chromosome"/>
</dbReference>
<keyword evidence="2" id="KW-0479">Metal-binding</keyword>
<dbReference type="Pfam" id="PF10150">
    <property type="entry name" value="RNase_E_G"/>
    <property type="match status" value="1"/>
</dbReference>
<feature type="domain" description="RNA-binding protein AU-1/Ribonuclease E/G" evidence="6">
    <location>
        <begin position="117"/>
        <end position="379"/>
    </location>
</feature>
<dbReference type="CDD" id="cd04453">
    <property type="entry name" value="S1_RNase_E"/>
    <property type="match status" value="1"/>
</dbReference>
<proteinExistence type="predicted"/>
<dbReference type="SUPFAM" id="SSF50249">
    <property type="entry name" value="Nucleic acid-binding proteins"/>
    <property type="match status" value="1"/>
</dbReference>
<evidence type="ECO:0000313" key="8">
    <source>
        <dbReference type="Proteomes" id="UP000501868"/>
    </source>
</evidence>
<evidence type="ECO:0000256" key="2">
    <source>
        <dbReference type="ARBA" id="ARBA00022723"/>
    </source>
</evidence>
<protein>
    <submittedName>
        <fullName evidence="7">Rne/Rng family ribonuclease</fullName>
    </submittedName>
</protein>
<evidence type="ECO:0000256" key="5">
    <source>
        <dbReference type="ARBA" id="ARBA00022884"/>
    </source>
</evidence>
<dbReference type="GO" id="GO:0046872">
    <property type="term" value="F:metal ion binding"/>
    <property type="evidence" value="ECO:0007669"/>
    <property type="project" value="UniProtKB-KW"/>
</dbReference>
<dbReference type="EMBL" id="CP051128">
    <property type="protein sequence ID" value="QIZ10063.1"/>
    <property type="molecule type" value="Genomic_DNA"/>
</dbReference>
<evidence type="ECO:0000259" key="6">
    <source>
        <dbReference type="Pfam" id="PF10150"/>
    </source>
</evidence>
<comment type="cofactor">
    <cofactor evidence="1">
        <name>Mg(2+)</name>
        <dbReference type="ChEBI" id="CHEBI:18420"/>
    </cofactor>
</comment>
<keyword evidence="5" id="KW-0694">RNA-binding</keyword>
<evidence type="ECO:0000256" key="4">
    <source>
        <dbReference type="ARBA" id="ARBA00022842"/>
    </source>
</evidence>
<gene>
    <name evidence="7" type="ORF">HFZ78_27910</name>
</gene>
<dbReference type="PANTHER" id="PTHR30001:SF0">
    <property type="entry name" value="RIBONUCLEASE G"/>
    <property type="match status" value="1"/>
</dbReference>
<organism evidence="7 8">
    <name type="scientific">Priestia megaterium</name>
    <name type="common">Bacillus megaterium</name>
    <dbReference type="NCBI Taxonomy" id="1404"/>
    <lineage>
        <taxon>Bacteria</taxon>
        <taxon>Bacillati</taxon>
        <taxon>Bacillota</taxon>
        <taxon>Bacilli</taxon>
        <taxon>Bacillales</taxon>
        <taxon>Bacillaceae</taxon>
        <taxon>Priestia</taxon>
    </lineage>
</organism>
<evidence type="ECO:0000313" key="7">
    <source>
        <dbReference type="EMBL" id="QIZ10063.1"/>
    </source>
</evidence>
<dbReference type="GO" id="GO:0003723">
    <property type="term" value="F:RNA binding"/>
    <property type="evidence" value="ECO:0007669"/>
    <property type="project" value="UniProtKB-KW"/>
</dbReference>
<keyword evidence="3" id="KW-0378">Hydrolase</keyword>
<reference evidence="7 8" key="2">
    <citation type="submission" date="2020-04" db="EMBL/GenBank/DDBJ databases">
        <authorList>
            <person name="Fomenkov A."/>
            <person name="Anton B.P."/>
            <person name="Roberts R.J."/>
        </authorList>
    </citation>
    <scope>NUCLEOTIDE SEQUENCE [LARGE SCALE GENOMIC DNA]</scope>
    <source>
        <strain evidence="7 8">S2</strain>
    </source>
</reference>
<dbReference type="NCBIfam" id="TIGR00757">
    <property type="entry name" value="RNaseEG"/>
    <property type="match status" value="1"/>
</dbReference>
<dbReference type="Gene3D" id="3.40.1260.20">
    <property type="entry name" value="Ribonuclease E, catalytic domain"/>
    <property type="match status" value="1"/>
</dbReference>
<name>A0A6H1P948_PRIMG</name>
<dbReference type="PANTHER" id="PTHR30001">
    <property type="entry name" value="RIBONUCLEASE"/>
    <property type="match status" value="1"/>
</dbReference>
<dbReference type="AlphaFoldDB" id="A0A6H1P948"/>
<reference evidence="7 8" key="1">
    <citation type="submission" date="2020-04" db="EMBL/GenBank/DDBJ databases">
        <title>Genome-Wide Identification of 5-Methylcytosine Sites in Bacterial Genomes By High-Throughput Sequencing of MspJI Restriction Fragments.</title>
        <authorList>
            <person name="Wu V."/>
        </authorList>
    </citation>
    <scope>NUCLEOTIDE SEQUENCE [LARGE SCALE GENOMIC DNA]</scope>
    <source>
        <strain evidence="7 8">S2</strain>
    </source>
</reference>
<dbReference type="GO" id="GO:0005737">
    <property type="term" value="C:cytoplasm"/>
    <property type="evidence" value="ECO:0007669"/>
    <property type="project" value="TreeGrafter"/>
</dbReference>